<protein>
    <recommendedName>
        <fullName evidence="1">DUF676 domain-containing protein</fullName>
    </recommendedName>
</protein>
<evidence type="ECO:0000259" key="1">
    <source>
        <dbReference type="Pfam" id="PF05057"/>
    </source>
</evidence>
<dbReference type="InterPro" id="IPR029058">
    <property type="entry name" value="AB_hydrolase_fold"/>
</dbReference>
<evidence type="ECO:0000313" key="3">
    <source>
        <dbReference type="Proteomes" id="UP000610746"/>
    </source>
</evidence>
<evidence type="ECO:0000313" key="2">
    <source>
        <dbReference type="EMBL" id="NRS91685.1"/>
    </source>
</evidence>
<keyword evidence="3" id="KW-1185">Reference proteome</keyword>
<dbReference type="Proteomes" id="UP000610746">
    <property type="component" value="Unassembled WGS sequence"/>
</dbReference>
<proteinExistence type="predicted"/>
<accession>A0A8J8G6N9</accession>
<dbReference type="EMBL" id="JABSNO010000004">
    <property type="protein sequence ID" value="NRS91685.1"/>
    <property type="molecule type" value="Genomic_DNA"/>
</dbReference>
<dbReference type="Gene3D" id="3.40.50.1820">
    <property type="entry name" value="alpha/beta hydrolase"/>
    <property type="match status" value="1"/>
</dbReference>
<gene>
    <name evidence="2" type="ORF">HNQ03_000752</name>
</gene>
<dbReference type="SUPFAM" id="SSF53474">
    <property type="entry name" value="alpha/beta-Hydrolases"/>
    <property type="match status" value="1"/>
</dbReference>
<name>A0A8J8G6N9_9FLAO</name>
<dbReference type="InterPro" id="IPR007751">
    <property type="entry name" value="DUF676_lipase-like"/>
</dbReference>
<organism evidence="2 3">
    <name type="scientific">Frigoriflavimonas asaccharolytica</name>
    <dbReference type="NCBI Taxonomy" id="2735899"/>
    <lineage>
        <taxon>Bacteria</taxon>
        <taxon>Pseudomonadati</taxon>
        <taxon>Bacteroidota</taxon>
        <taxon>Flavobacteriia</taxon>
        <taxon>Flavobacteriales</taxon>
        <taxon>Weeksellaceae</taxon>
        <taxon>Frigoriflavimonas</taxon>
    </lineage>
</organism>
<dbReference type="RefSeq" id="WP_173778308.1">
    <property type="nucleotide sequence ID" value="NZ_JABSNO010000004.1"/>
</dbReference>
<comment type="caution">
    <text evidence="2">The sequence shown here is derived from an EMBL/GenBank/DDBJ whole genome shotgun (WGS) entry which is preliminary data.</text>
</comment>
<sequence length="774" mass="85415">MLSKKIVDIGSTTKGGVCGISPLRKHRSTIADATGIYGEVEYKIFYGNQNTSCSARKPIIIVDGFDPDDSRRISFADCQNDARCVDANPNLTEGNYLSIERLMRYNNGTTNQPSLIEDLNQENFDVILVNFPYYNKIENNPNSEQICAGADDIFRNGKTFASFIQKINTDLQSVGSTEKLVVVGPSMGGLITRYALSYLEKQGINHNTKLWVSMDSPHKGANIPLAVQQDIWFFGKKLKQLKANLQFDNTLHSKAAEQMLIDIIDFNGSPTKNVKNDAFQSEMNANGVSGSSGFPVSFGIKNIAIANGSLAGILNVQPKENFLHIAASAKIRLFGIRVGRKRIFNLNNFYMPNFGSSTVLTQLQGRNPDENVGDTSYSTTINSWWNANGSMDAVPGGSTNSSNDLKDIVNGSLNNQNAFTFPIPGIYWLTTDSNLIIDNIVPTNQTSILSPQSFIPTHSSLSTTGFSNWYQPINKNIVCSGQTPFNSFFGEGVNMEHVTFSNNMVTWLKNNIVNGLQSPWFPIEDSALSGADIICENSTSTYSFSDICKLPSGANWTLNNNFAQIVSSTASSVTLKGLLNGGITLTATFQNGQTLTKKIWIGKPKVYVSQDLVDYVHATLKSEDPNVTLAEQGVNPTDVIWRRLSNNLTQIGYKYFFPTFTNPIPVEVKATNLCGTTTLQYTIEYESPCGEYKIAKYTGEATYKFVDPCPPEQNRISNDGGSENKIIEISDIYGRVVLRTNKDIFDISKQPIGTYYVRVIKNGKIIHTQTLLKN</sequence>
<reference evidence="2" key="1">
    <citation type="submission" date="2020-05" db="EMBL/GenBank/DDBJ databases">
        <title>Genomic Encyclopedia of Type Strains, Phase IV (KMG-V): Genome sequencing to study the core and pangenomes of soil and plant-associated prokaryotes.</title>
        <authorList>
            <person name="Whitman W."/>
        </authorList>
    </citation>
    <scope>NUCLEOTIDE SEQUENCE</scope>
    <source>
        <strain evidence="2">16F</strain>
    </source>
</reference>
<dbReference type="AlphaFoldDB" id="A0A8J8G6N9"/>
<feature type="domain" description="DUF676" evidence="1">
    <location>
        <begin position="147"/>
        <end position="247"/>
    </location>
</feature>
<dbReference type="Pfam" id="PF05057">
    <property type="entry name" value="DUF676"/>
    <property type="match status" value="1"/>
</dbReference>